<evidence type="ECO:0000256" key="1">
    <source>
        <dbReference type="SAM" id="SignalP"/>
    </source>
</evidence>
<dbReference type="RefSeq" id="WP_244676993.1">
    <property type="nucleotide sequence ID" value="NZ_CP095046.1"/>
</dbReference>
<keyword evidence="1" id="KW-0732">Signal</keyword>
<dbReference type="NCBIfam" id="TIGR04183">
    <property type="entry name" value="Por_Secre_tail"/>
    <property type="match status" value="1"/>
</dbReference>
<dbReference type="KEGG" id="hcu:MUN79_06875"/>
<evidence type="ECO:0000313" key="4">
    <source>
        <dbReference type="Proteomes" id="UP000831796"/>
    </source>
</evidence>
<dbReference type="Proteomes" id="UP000831796">
    <property type="component" value="Chromosome"/>
</dbReference>
<protein>
    <submittedName>
        <fullName evidence="3">T9SS type A sorting domain-containing protein</fullName>
    </submittedName>
</protein>
<dbReference type="Pfam" id="PF17164">
    <property type="entry name" value="DUF5122"/>
    <property type="match status" value="14"/>
</dbReference>
<feature type="domain" description="Secretion system C-terminal sorting" evidence="2">
    <location>
        <begin position="771"/>
        <end position="841"/>
    </location>
</feature>
<dbReference type="SUPFAM" id="SSF101898">
    <property type="entry name" value="NHL repeat"/>
    <property type="match status" value="1"/>
</dbReference>
<organism evidence="3 4">
    <name type="scientific">Hymenobacter cellulosilyticus</name>
    <dbReference type="NCBI Taxonomy" id="2932248"/>
    <lineage>
        <taxon>Bacteria</taxon>
        <taxon>Pseudomonadati</taxon>
        <taxon>Bacteroidota</taxon>
        <taxon>Cytophagia</taxon>
        <taxon>Cytophagales</taxon>
        <taxon>Hymenobacteraceae</taxon>
        <taxon>Hymenobacter</taxon>
    </lineage>
</organism>
<reference evidence="3" key="1">
    <citation type="submission" date="2022-04" db="EMBL/GenBank/DDBJ databases">
        <title>Hymenobacter sp. isolated from the air.</title>
        <authorList>
            <person name="Won M."/>
            <person name="Lee C.-M."/>
            <person name="Woen H.-Y."/>
            <person name="Kwon S.-W."/>
        </authorList>
    </citation>
    <scope>NUCLEOTIDE SEQUENCE</scope>
    <source>
        <strain evidence="3">5116S-3</strain>
    </source>
</reference>
<dbReference type="Pfam" id="PF18962">
    <property type="entry name" value="Por_Secre_tail"/>
    <property type="match status" value="1"/>
</dbReference>
<name>A0A8T9Q9I3_9BACT</name>
<dbReference type="AlphaFoldDB" id="A0A8T9Q9I3"/>
<gene>
    <name evidence="3" type="ORF">MUN79_06875</name>
</gene>
<feature type="chain" id="PRO_5035901830" evidence="1">
    <location>
        <begin position="23"/>
        <end position="842"/>
    </location>
</feature>
<evidence type="ECO:0000313" key="3">
    <source>
        <dbReference type="EMBL" id="UOQ73642.1"/>
    </source>
</evidence>
<proteinExistence type="predicted"/>
<dbReference type="SUPFAM" id="SSF63829">
    <property type="entry name" value="Calcium-dependent phosphotriesterase"/>
    <property type="match status" value="1"/>
</dbReference>
<sequence>MKKPLHLLLLLLGASYSGRVAAQVPDASFASNGVYAPAEVYSSLQQGDGKRVISGSFTRINGTAAYALARFDATGALDLGFTQNVGRASEILKVHLLASSQYLLVSTFDTVRAGGLTRLNLLRLNADGTADASFNTGGLAMAQGKRGWIDDAQELNNGQILAAGYFDSFNGAAVSNIMRLNSDGTVDTSYKLGTDPSEEITTLVKQPDGKILLCGYFNSFDGRPCPGLARLNADGSFDTSFVPALAMGSTTANITVQPNGKLLVDGVLGLASGVASLARLNADGSLDNTFTFPRISTLALSQPYFNNTVQVQPDGKILIGGSFSLANGGPGNGIARLNADGSTDASFQVGTGIGNTGSIGRPYTLTLQANGTVLVGGPFYLFGSRDDAPLVQLTSTGALDPTFAPTVLKPANIGNIVQQADGKLVVSGNFTEFNGQRVHRLARLTANGALDAAFSTTVGTSLLTPTTAVPQPNGKIIVTTSTTVRRYNADGTLDPSFAAVTVTGGSINARPVLQPDGKILIGGSFTQVGNVNVYERPVARLNPDGTVDTSFNLEEISNLDGISTVYALGLQADGKVVVGALHNIWDLYMSRYSSTGALDNTFAVTAVTNPGTNRLGAVYDIVQQPDGKMLVGGPFEKYGTASYSGLVRLTSNGVPDPAFAQVAPLRGVINRVVVQPNNRILLGGNFVSTAVPAHNSLMRLLPDGQIDASFAPTAKPDATVRAIVVQQDGKIVLGGEFTRISNQASISIARIMASNVLVITEKQLEARTQAWPVPTHGTLNLSLDAVAQPESVQLLDNLGRTVLSQKVTQAETTLPLRQVKAGVYLLRVNYASGPVTRRVVVE</sequence>
<accession>A0A8T9Q9I3</accession>
<feature type="signal peptide" evidence="1">
    <location>
        <begin position="1"/>
        <end position="22"/>
    </location>
</feature>
<evidence type="ECO:0000259" key="2">
    <source>
        <dbReference type="Pfam" id="PF18962"/>
    </source>
</evidence>
<dbReference type="NCBIfam" id="TIGR02608">
    <property type="entry name" value="delta_60_rpt"/>
    <property type="match status" value="14"/>
</dbReference>
<keyword evidence="4" id="KW-1185">Reference proteome</keyword>
<dbReference type="EMBL" id="CP095046">
    <property type="protein sequence ID" value="UOQ73642.1"/>
    <property type="molecule type" value="Genomic_DNA"/>
</dbReference>
<dbReference type="InterPro" id="IPR026444">
    <property type="entry name" value="Secre_tail"/>
</dbReference>
<dbReference type="Gene3D" id="2.80.10.50">
    <property type="match status" value="6"/>
</dbReference>
<dbReference type="InterPro" id="IPR013431">
    <property type="entry name" value="Delta_60_rpt"/>
</dbReference>